<evidence type="ECO:0000313" key="5">
    <source>
        <dbReference type="Proteomes" id="UP001597283"/>
    </source>
</evidence>
<dbReference type="InterPro" id="IPR050832">
    <property type="entry name" value="Bact_Acetyltransf"/>
</dbReference>
<evidence type="ECO:0000256" key="2">
    <source>
        <dbReference type="ARBA" id="ARBA00023315"/>
    </source>
</evidence>
<dbReference type="GO" id="GO:0016746">
    <property type="term" value="F:acyltransferase activity"/>
    <property type="evidence" value="ECO:0007669"/>
    <property type="project" value="UniProtKB-KW"/>
</dbReference>
<sequence>MSTAPRLVDLRSGDVNDLAGVVHIMNRAFDPRYGEAWSSAQCIGMLALQGVWLTLACEGNALVGFAMARVVAGDGELLLLAVEPERRGRGIGGTLLRSVIADACDKQAERLHLEMRAGNSALALYGAHGFTQVGQRRAYYRGLTGEAFDAHTYALTLG</sequence>
<dbReference type="Gene3D" id="3.40.630.30">
    <property type="match status" value="1"/>
</dbReference>
<comment type="caution">
    <text evidence="4">The sequence shown here is derived from an EMBL/GenBank/DDBJ whole genome shotgun (WGS) entry which is preliminary data.</text>
</comment>
<dbReference type="SUPFAM" id="SSF55729">
    <property type="entry name" value="Acyl-CoA N-acyltransferases (Nat)"/>
    <property type="match status" value="1"/>
</dbReference>
<proteinExistence type="predicted"/>
<dbReference type="CDD" id="cd04301">
    <property type="entry name" value="NAT_SF"/>
    <property type="match status" value="1"/>
</dbReference>
<evidence type="ECO:0000259" key="3">
    <source>
        <dbReference type="PROSITE" id="PS51186"/>
    </source>
</evidence>
<organism evidence="4 5">
    <name type="scientific">Sphingomonas floccifaciens</name>
    <dbReference type="NCBI Taxonomy" id="1844115"/>
    <lineage>
        <taxon>Bacteria</taxon>
        <taxon>Pseudomonadati</taxon>
        <taxon>Pseudomonadota</taxon>
        <taxon>Alphaproteobacteria</taxon>
        <taxon>Sphingomonadales</taxon>
        <taxon>Sphingomonadaceae</taxon>
        <taxon>Sphingomonas</taxon>
    </lineage>
</organism>
<dbReference type="EC" id="2.3.1.-" evidence="4"/>
<gene>
    <name evidence="4" type="ORF">ACFSC3_07190</name>
</gene>
<dbReference type="InterPro" id="IPR016181">
    <property type="entry name" value="Acyl_CoA_acyltransferase"/>
</dbReference>
<evidence type="ECO:0000256" key="1">
    <source>
        <dbReference type="ARBA" id="ARBA00022679"/>
    </source>
</evidence>
<protein>
    <submittedName>
        <fullName evidence="4">GNAT family N-acetyltransferase</fullName>
        <ecNumber evidence="4">2.3.1.-</ecNumber>
    </submittedName>
</protein>
<reference evidence="5" key="1">
    <citation type="journal article" date="2019" name="Int. J. Syst. Evol. Microbiol.">
        <title>The Global Catalogue of Microorganisms (GCM) 10K type strain sequencing project: providing services to taxonomists for standard genome sequencing and annotation.</title>
        <authorList>
            <consortium name="The Broad Institute Genomics Platform"/>
            <consortium name="The Broad Institute Genome Sequencing Center for Infectious Disease"/>
            <person name="Wu L."/>
            <person name="Ma J."/>
        </authorList>
    </citation>
    <scope>NUCLEOTIDE SEQUENCE [LARGE SCALE GENOMIC DNA]</scope>
    <source>
        <strain evidence="5">Q85</strain>
    </source>
</reference>
<keyword evidence="2 4" id="KW-0012">Acyltransferase</keyword>
<feature type="domain" description="N-acetyltransferase" evidence="3">
    <location>
        <begin position="8"/>
        <end position="158"/>
    </location>
</feature>
<name>A0ABW4NB45_9SPHN</name>
<dbReference type="PANTHER" id="PTHR43877:SF2">
    <property type="entry name" value="AMINOALKYLPHOSPHONATE N-ACETYLTRANSFERASE-RELATED"/>
    <property type="match status" value="1"/>
</dbReference>
<dbReference type="EMBL" id="JBHUFC010000003">
    <property type="protein sequence ID" value="MFD1787353.1"/>
    <property type="molecule type" value="Genomic_DNA"/>
</dbReference>
<dbReference type="InterPro" id="IPR000182">
    <property type="entry name" value="GNAT_dom"/>
</dbReference>
<evidence type="ECO:0000313" key="4">
    <source>
        <dbReference type="EMBL" id="MFD1787353.1"/>
    </source>
</evidence>
<dbReference type="Pfam" id="PF00583">
    <property type="entry name" value="Acetyltransf_1"/>
    <property type="match status" value="1"/>
</dbReference>
<keyword evidence="1 4" id="KW-0808">Transferase</keyword>
<dbReference type="RefSeq" id="WP_380939741.1">
    <property type="nucleotide sequence ID" value="NZ_JBHUFC010000003.1"/>
</dbReference>
<keyword evidence="5" id="KW-1185">Reference proteome</keyword>
<accession>A0ABW4NB45</accession>
<dbReference type="Proteomes" id="UP001597283">
    <property type="component" value="Unassembled WGS sequence"/>
</dbReference>
<dbReference type="PROSITE" id="PS51186">
    <property type="entry name" value="GNAT"/>
    <property type="match status" value="1"/>
</dbReference>
<dbReference type="PANTHER" id="PTHR43877">
    <property type="entry name" value="AMINOALKYLPHOSPHONATE N-ACETYLTRANSFERASE-RELATED-RELATED"/>
    <property type="match status" value="1"/>
</dbReference>